<accession>A0A8H3B4J3</accession>
<dbReference type="GO" id="GO:0003735">
    <property type="term" value="F:structural constituent of ribosome"/>
    <property type="evidence" value="ECO:0007669"/>
    <property type="project" value="InterPro"/>
</dbReference>
<protein>
    <recommendedName>
        <fullName evidence="5">Large ribosomal subunit protein uL11m</fullName>
    </recommendedName>
</protein>
<evidence type="ECO:0000256" key="4">
    <source>
        <dbReference type="ARBA" id="ARBA00023274"/>
    </source>
</evidence>
<dbReference type="InterPro" id="IPR036769">
    <property type="entry name" value="Ribosomal_uL11_C_sf"/>
</dbReference>
<dbReference type="InterPro" id="IPR007484">
    <property type="entry name" value="Peptidase_M28"/>
</dbReference>
<comment type="similarity">
    <text evidence="2 6">Belongs to the universal ribosomal protein uL11 family.</text>
</comment>
<feature type="domain" description="Large ribosomal subunit protein uL11 N-terminal" evidence="8">
    <location>
        <begin position="11"/>
        <end position="69"/>
    </location>
</feature>
<dbReference type="SUPFAM" id="SSF53187">
    <property type="entry name" value="Zn-dependent exopeptidases"/>
    <property type="match status" value="1"/>
</dbReference>
<dbReference type="GO" id="GO:0003723">
    <property type="term" value="F:RNA binding"/>
    <property type="evidence" value="ECO:0007669"/>
    <property type="project" value="TreeGrafter"/>
</dbReference>
<feature type="domain" description="Large ribosomal subunit protein uL11 C-terminal" evidence="7">
    <location>
        <begin position="74"/>
        <end position="131"/>
    </location>
</feature>
<dbReference type="InterPro" id="IPR002671">
    <property type="entry name" value="Ribosomal_eL22"/>
</dbReference>
<dbReference type="SUPFAM" id="SSF54747">
    <property type="entry name" value="Ribosomal L11/L12e N-terminal domain"/>
    <property type="match status" value="1"/>
</dbReference>
<dbReference type="InterPro" id="IPR036796">
    <property type="entry name" value="Ribosomal_uL11_N_sf"/>
</dbReference>
<dbReference type="PANTHER" id="PTHR10064:SF31">
    <property type="entry name" value="LARGE RIBOSOMAL SUBUNIT PROTEIN EL22A-RELATED"/>
    <property type="match status" value="1"/>
</dbReference>
<name>A0A8H3B4J3_9AGAM</name>
<dbReference type="AlphaFoldDB" id="A0A8H3B4J3"/>
<dbReference type="NCBIfam" id="TIGR01632">
    <property type="entry name" value="L11_bact"/>
    <property type="match status" value="1"/>
</dbReference>
<evidence type="ECO:0000259" key="8">
    <source>
        <dbReference type="Pfam" id="PF03946"/>
    </source>
</evidence>
<evidence type="ECO:0000259" key="7">
    <source>
        <dbReference type="Pfam" id="PF00298"/>
    </source>
</evidence>
<dbReference type="Pfam" id="PF03946">
    <property type="entry name" value="Ribosomal_L11_N"/>
    <property type="match status" value="1"/>
</dbReference>
<dbReference type="EMBL" id="CAJMWY010000800">
    <property type="protein sequence ID" value="CAE6447674.1"/>
    <property type="molecule type" value="Genomic_DNA"/>
</dbReference>
<dbReference type="GO" id="GO:0005840">
    <property type="term" value="C:ribosome"/>
    <property type="evidence" value="ECO:0007669"/>
    <property type="project" value="UniProtKB-KW"/>
</dbReference>
<dbReference type="CDD" id="cd00349">
    <property type="entry name" value="Ribosomal_L11"/>
    <property type="match status" value="1"/>
</dbReference>
<dbReference type="PANTHER" id="PTHR10064">
    <property type="entry name" value="60S RIBOSOMAL PROTEIN L22"/>
    <property type="match status" value="1"/>
</dbReference>
<reference evidence="10" key="1">
    <citation type="submission" date="2021-01" db="EMBL/GenBank/DDBJ databases">
        <authorList>
            <person name="Kaushik A."/>
        </authorList>
    </citation>
    <scope>NUCLEOTIDE SEQUENCE</scope>
    <source>
        <strain evidence="10">AG4-RS23</strain>
    </source>
</reference>
<dbReference type="Pfam" id="PF01776">
    <property type="entry name" value="Ribosomal_L22e"/>
    <property type="match status" value="1"/>
</dbReference>
<dbReference type="Gene3D" id="3.30.1550.10">
    <property type="entry name" value="Ribosomal protein L11/L12, N-terminal domain"/>
    <property type="match status" value="1"/>
</dbReference>
<dbReference type="InterPro" id="IPR038526">
    <property type="entry name" value="Ribosomal_eL22_sf"/>
</dbReference>
<comment type="caution">
    <text evidence="10">The sequence shown here is derived from an EMBL/GenBank/DDBJ whole genome shotgun (WGS) entry which is preliminary data.</text>
</comment>
<dbReference type="FunFam" id="3.30.1550.10:FF:000004">
    <property type="entry name" value="Mitochondrial 54S ribosomal protein YmL19"/>
    <property type="match status" value="1"/>
</dbReference>
<dbReference type="GO" id="GO:0002181">
    <property type="term" value="P:cytoplasmic translation"/>
    <property type="evidence" value="ECO:0007669"/>
    <property type="project" value="TreeGrafter"/>
</dbReference>
<comment type="similarity">
    <text evidence="1">Belongs to the eukaryotic ribosomal protein eL22 family.</text>
</comment>
<dbReference type="SMART" id="SM00649">
    <property type="entry name" value="RL11"/>
    <property type="match status" value="1"/>
</dbReference>
<dbReference type="InterPro" id="IPR006519">
    <property type="entry name" value="Ribosomal_uL11_bac-typ"/>
</dbReference>
<proteinExistence type="inferred from homology"/>
<dbReference type="InterPro" id="IPR000911">
    <property type="entry name" value="Ribosomal_uL11"/>
</dbReference>
<dbReference type="InterPro" id="IPR020783">
    <property type="entry name" value="Ribosomal_uL11_C"/>
</dbReference>
<dbReference type="HAMAP" id="MF_00736">
    <property type="entry name" value="Ribosomal_uL11"/>
    <property type="match status" value="1"/>
</dbReference>
<organism evidence="10 11">
    <name type="scientific">Rhizoctonia solani</name>
    <dbReference type="NCBI Taxonomy" id="456999"/>
    <lineage>
        <taxon>Eukaryota</taxon>
        <taxon>Fungi</taxon>
        <taxon>Dikarya</taxon>
        <taxon>Basidiomycota</taxon>
        <taxon>Agaricomycotina</taxon>
        <taxon>Agaricomycetes</taxon>
        <taxon>Cantharellales</taxon>
        <taxon>Ceratobasidiaceae</taxon>
        <taxon>Rhizoctonia</taxon>
    </lineage>
</organism>
<dbReference type="Pfam" id="PF00298">
    <property type="entry name" value="Ribosomal_L11"/>
    <property type="match status" value="1"/>
</dbReference>
<sequence>MSKPAAAAQIVRLLVPAGKAAPTPPVGPALGARGVKSMDFCKEFNARTAHMEPGIPTPTLITVQPDRTFTFVTKTPPVSYFLKKAAGIEKGTARPGHDWVGTLTLKHVYEIAKIKATDEHMKHIGLEGITKHHRDITMAPKSKASAAGVKHKFFIDYSRPAGDGVFDAAAFEDYLRGRIKLDGKTGQLGDKIKITRDSKKLTVASTVPLSKRYVKYLTQKFLKKNSLRDWIRVVATSKDGYELRFYKIDSIALSSASPLRTVTDNQVAFELRAPESSIQIPSGFNIDLESKRLVQFNDEEEPVMISELEKIIAKAAGRKFFDITDHPESALAPVRVFKHSYESPKEMGLVKPVLKTLSTEGPKANLEKFTSFRTRYYRSETGKQSQQWLKAKIAETTGKFASSSLKSLISISEFPHSWGQNSISEIPDQYFRIPSLLGTEQHHLENQGIRSQRWNRDHQIPPICGPSCPRPEPTMMDSTNMWPFLPAPGADDDGSGTVTILEAYRGLIAANFTPVHDVEFHWYSAEEGGLLGSQAVAKHYSEHGANIKAQIQHYSEHGANIKAQIQFDMTAWVQRGSREEVGIITDFVDPDLTAYVTKLVETYLSIPSAHTKCGYACSDHASWTKYGYPSAFSIESSFETTNHNIHSANDRIDYSDEFSFEHALEFSKLAVAFAIELGGWQK</sequence>
<evidence type="ECO:0000256" key="3">
    <source>
        <dbReference type="ARBA" id="ARBA00022980"/>
    </source>
</evidence>
<dbReference type="GO" id="GO:1990904">
    <property type="term" value="C:ribonucleoprotein complex"/>
    <property type="evidence" value="ECO:0007669"/>
    <property type="project" value="UniProtKB-KW"/>
</dbReference>
<evidence type="ECO:0000256" key="6">
    <source>
        <dbReference type="RuleBase" id="RU003978"/>
    </source>
</evidence>
<evidence type="ECO:0000256" key="1">
    <source>
        <dbReference type="ARBA" id="ARBA00007817"/>
    </source>
</evidence>
<dbReference type="Gene3D" id="3.40.630.10">
    <property type="entry name" value="Zn peptidases"/>
    <property type="match status" value="1"/>
</dbReference>
<dbReference type="InterPro" id="IPR020784">
    <property type="entry name" value="Ribosomal_uL11_N"/>
</dbReference>
<dbReference type="SUPFAM" id="SSF46906">
    <property type="entry name" value="Ribosomal protein L11, C-terminal domain"/>
    <property type="match status" value="1"/>
</dbReference>
<keyword evidence="4 6" id="KW-0687">Ribonucleoprotein</keyword>
<evidence type="ECO:0000313" key="11">
    <source>
        <dbReference type="Proteomes" id="UP000663861"/>
    </source>
</evidence>
<evidence type="ECO:0000256" key="5">
    <source>
        <dbReference type="ARBA" id="ARBA00040104"/>
    </source>
</evidence>
<dbReference type="Proteomes" id="UP000663861">
    <property type="component" value="Unassembled WGS sequence"/>
</dbReference>
<dbReference type="Gene3D" id="3.30.1360.210">
    <property type="match status" value="1"/>
</dbReference>
<dbReference type="Gene3D" id="1.10.10.250">
    <property type="entry name" value="Ribosomal protein L11, C-terminal domain"/>
    <property type="match status" value="1"/>
</dbReference>
<evidence type="ECO:0000313" key="10">
    <source>
        <dbReference type="EMBL" id="CAE6447674.1"/>
    </source>
</evidence>
<dbReference type="FunFam" id="1.10.10.250:FF:000003">
    <property type="entry name" value="Mitochondrial ribosomal protein L11"/>
    <property type="match status" value="1"/>
</dbReference>
<evidence type="ECO:0000259" key="9">
    <source>
        <dbReference type="Pfam" id="PF04389"/>
    </source>
</evidence>
<keyword evidence="3 6" id="KW-0689">Ribosomal protein</keyword>
<evidence type="ECO:0000256" key="2">
    <source>
        <dbReference type="ARBA" id="ARBA00010537"/>
    </source>
</evidence>
<dbReference type="Pfam" id="PF04389">
    <property type="entry name" value="Peptidase_M28"/>
    <property type="match status" value="1"/>
</dbReference>
<feature type="domain" description="Peptidase M28" evidence="9">
    <location>
        <begin position="477"/>
        <end position="663"/>
    </location>
</feature>
<gene>
    <name evidence="10" type="ORF">RDB_LOCUS50264</name>
</gene>